<protein>
    <submittedName>
        <fullName evidence="1">Uncharacterized protein</fullName>
    </submittedName>
</protein>
<accession>A0ABV8XGY7</accession>
<evidence type="ECO:0000313" key="2">
    <source>
        <dbReference type="Proteomes" id="UP001595998"/>
    </source>
</evidence>
<proteinExistence type="predicted"/>
<organism evidence="1 2">
    <name type="scientific">Deinococcus navajonensis</name>
    <dbReference type="NCBI Taxonomy" id="309884"/>
    <lineage>
        <taxon>Bacteria</taxon>
        <taxon>Thermotogati</taxon>
        <taxon>Deinococcota</taxon>
        <taxon>Deinococci</taxon>
        <taxon>Deinococcales</taxon>
        <taxon>Deinococcaceae</taxon>
        <taxon>Deinococcus</taxon>
    </lineage>
</organism>
<evidence type="ECO:0000313" key="1">
    <source>
        <dbReference type="EMBL" id="MFC4424846.1"/>
    </source>
</evidence>
<sequence length="136" mass="14940">MTSWPPRRVLPWAVSGVSVGALLLGATWVVVWGPAQAAALTQQQHAHQAEGEAIAQACVHELRRRYGISPSLSHAKADTWTWKLSQSNGVRTWTMDGTMWFGQQLAAFDCEGTQAPDGELKVLNAFGTPWWTMPPE</sequence>
<dbReference type="RefSeq" id="WP_380035450.1">
    <property type="nucleotide sequence ID" value="NZ_JBHSEH010000004.1"/>
</dbReference>
<name>A0ABV8XGY7_9DEIO</name>
<dbReference type="EMBL" id="JBHSEH010000004">
    <property type="protein sequence ID" value="MFC4424846.1"/>
    <property type="molecule type" value="Genomic_DNA"/>
</dbReference>
<gene>
    <name evidence="1" type="ORF">ACFOZ9_01390</name>
</gene>
<comment type="caution">
    <text evidence="1">The sequence shown here is derived from an EMBL/GenBank/DDBJ whole genome shotgun (WGS) entry which is preliminary data.</text>
</comment>
<keyword evidence="2" id="KW-1185">Reference proteome</keyword>
<dbReference type="Proteomes" id="UP001595998">
    <property type="component" value="Unassembled WGS sequence"/>
</dbReference>
<reference evidence="2" key="1">
    <citation type="journal article" date="2019" name="Int. J. Syst. Evol. Microbiol.">
        <title>The Global Catalogue of Microorganisms (GCM) 10K type strain sequencing project: providing services to taxonomists for standard genome sequencing and annotation.</title>
        <authorList>
            <consortium name="The Broad Institute Genomics Platform"/>
            <consortium name="The Broad Institute Genome Sequencing Center for Infectious Disease"/>
            <person name="Wu L."/>
            <person name="Ma J."/>
        </authorList>
    </citation>
    <scope>NUCLEOTIDE SEQUENCE [LARGE SCALE GENOMIC DNA]</scope>
    <source>
        <strain evidence="2">CCUG 56029</strain>
    </source>
</reference>